<name>A0A9P4UDM0_9PLEO</name>
<evidence type="ECO:0000313" key="2">
    <source>
        <dbReference type="Proteomes" id="UP000799764"/>
    </source>
</evidence>
<comment type="caution">
    <text evidence="1">The sequence shown here is derived from an EMBL/GenBank/DDBJ whole genome shotgun (WGS) entry which is preliminary data.</text>
</comment>
<sequence length="165" mass="17721">MSEIRCLVKAPMPRTAISLTLCMSLSEGIGLQCIQKSPRIGSRPSGAVIALVDQIPACCPANPLSQAQQGLISGVARLCRRLHTSSASSESASSRQRLALYTQILICENSGPCHGSIFASDPDVNMRILRKAPCHAMTRCFKLASDRTTLASLLSAPRQRRTGQE</sequence>
<proteinExistence type="predicted"/>
<dbReference type="Proteomes" id="UP000799764">
    <property type="component" value="Unassembled WGS sequence"/>
</dbReference>
<gene>
    <name evidence="1" type="ORF">P171DRAFT_256846</name>
</gene>
<evidence type="ECO:0000313" key="1">
    <source>
        <dbReference type="EMBL" id="KAF2446300.1"/>
    </source>
</evidence>
<organism evidence="1 2">
    <name type="scientific">Karstenula rhodostoma CBS 690.94</name>
    <dbReference type="NCBI Taxonomy" id="1392251"/>
    <lineage>
        <taxon>Eukaryota</taxon>
        <taxon>Fungi</taxon>
        <taxon>Dikarya</taxon>
        <taxon>Ascomycota</taxon>
        <taxon>Pezizomycotina</taxon>
        <taxon>Dothideomycetes</taxon>
        <taxon>Pleosporomycetidae</taxon>
        <taxon>Pleosporales</taxon>
        <taxon>Massarineae</taxon>
        <taxon>Didymosphaeriaceae</taxon>
        <taxon>Karstenula</taxon>
    </lineage>
</organism>
<dbReference type="AlphaFoldDB" id="A0A9P4UDM0"/>
<accession>A0A9P4UDM0</accession>
<reference evidence="1" key="1">
    <citation type="journal article" date="2020" name="Stud. Mycol.">
        <title>101 Dothideomycetes genomes: a test case for predicting lifestyles and emergence of pathogens.</title>
        <authorList>
            <person name="Haridas S."/>
            <person name="Albert R."/>
            <person name="Binder M."/>
            <person name="Bloem J."/>
            <person name="Labutti K."/>
            <person name="Salamov A."/>
            <person name="Andreopoulos B."/>
            <person name="Baker S."/>
            <person name="Barry K."/>
            <person name="Bills G."/>
            <person name="Bluhm B."/>
            <person name="Cannon C."/>
            <person name="Castanera R."/>
            <person name="Culley D."/>
            <person name="Daum C."/>
            <person name="Ezra D."/>
            <person name="Gonzalez J."/>
            <person name="Henrissat B."/>
            <person name="Kuo A."/>
            <person name="Liang C."/>
            <person name="Lipzen A."/>
            <person name="Lutzoni F."/>
            <person name="Magnuson J."/>
            <person name="Mondo S."/>
            <person name="Nolan M."/>
            <person name="Ohm R."/>
            <person name="Pangilinan J."/>
            <person name="Park H.-J."/>
            <person name="Ramirez L."/>
            <person name="Alfaro M."/>
            <person name="Sun H."/>
            <person name="Tritt A."/>
            <person name="Yoshinaga Y."/>
            <person name="Zwiers L.-H."/>
            <person name="Turgeon B."/>
            <person name="Goodwin S."/>
            <person name="Spatafora J."/>
            <person name="Crous P."/>
            <person name="Grigoriev I."/>
        </authorList>
    </citation>
    <scope>NUCLEOTIDE SEQUENCE</scope>
    <source>
        <strain evidence="1">CBS 690.94</strain>
    </source>
</reference>
<keyword evidence="2" id="KW-1185">Reference proteome</keyword>
<protein>
    <submittedName>
        <fullName evidence="1">Uncharacterized protein</fullName>
    </submittedName>
</protein>
<dbReference type="EMBL" id="MU001498">
    <property type="protein sequence ID" value="KAF2446300.1"/>
    <property type="molecule type" value="Genomic_DNA"/>
</dbReference>